<dbReference type="InterPro" id="IPR036388">
    <property type="entry name" value="WH-like_DNA-bd_sf"/>
</dbReference>
<evidence type="ECO:0000313" key="2">
    <source>
        <dbReference type="EMBL" id="MEA3571588.1"/>
    </source>
</evidence>
<keyword evidence="3" id="KW-1185">Reference proteome</keyword>
<reference evidence="2 3" key="1">
    <citation type="submission" date="2023-12" db="EMBL/GenBank/DDBJ databases">
        <title>Whole genome sequencing of Paenibacillus phoenicis isolated from the Phoenix Mars Lander spacecraft assembly facility.</title>
        <authorList>
            <person name="Garcia A."/>
            <person name="Venkateswaran K."/>
        </authorList>
    </citation>
    <scope>NUCLEOTIDE SEQUENCE [LARGE SCALE GENOMIC DNA]</scope>
    <source>
        <strain evidence="2 3">3PO2SA</strain>
    </source>
</reference>
<evidence type="ECO:0000313" key="3">
    <source>
        <dbReference type="Proteomes" id="UP001292216"/>
    </source>
</evidence>
<keyword evidence="1" id="KW-0812">Transmembrane</keyword>
<feature type="transmembrane region" description="Helical" evidence="1">
    <location>
        <begin position="273"/>
        <end position="294"/>
    </location>
</feature>
<dbReference type="Proteomes" id="UP001292216">
    <property type="component" value="Unassembled WGS sequence"/>
</dbReference>
<sequence length="367" mass="41105">MITELRRGTLTLAVLSQLRTPQYGYSLVQRLDQSGITIDQSTLYPLLRRLEKQELTHRLPERSREDIALELRSTIEDMLAEEPSEAEVKEALTQLGDPAVLAAQYRDQPTFLIGPRFYETYVQVLKMIVPIVVVITLLSLIANQIITYSGEVVPAEAAAVLLSKAIGTVFSTGVQTVFWIILAFVILERTGTGNELPLNGKFKAWTPDDLKDTRYVSAKKVIKKSEVFASLMWRAIWGSVYFNADRLIGVYEKGRNGIEMTTPIFNQEVLLSYWPFIAVVLALDVALAIYKWIVAQWNVKIAFLNVANHVLSLVVFGTIIGNAELLSPGFIAKLEDIFGLGVSGFNSGWIMWVVLFAYMLFAALDSY</sequence>
<keyword evidence="1" id="KW-1133">Transmembrane helix</keyword>
<dbReference type="Pfam" id="PF22564">
    <property type="entry name" value="HAAS"/>
    <property type="match status" value="1"/>
</dbReference>
<keyword evidence="1" id="KW-0472">Membrane</keyword>
<dbReference type="EMBL" id="JAYERP010000001">
    <property type="protein sequence ID" value="MEA3571588.1"/>
    <property type="molecule type" value="Genomic_DNA"/>
</dbReference>
<accession>A0ABU5PNR4</accession>
<feature type="transmembrane region" description="Helical" evidence="1">
    <location>
        <begin position="124"/>
        <end position="146"/>
    </location>
</feature>
<protein>
    <submittedName>
        <fullName evidence="2">Helix-turn-helix transcriptional regulator</fullName>
    </submittedName>
</protein>
<feature type="transmembrane region" description="Helical" evidence="1">
    <location>
        <begin position="340"/>
        <end position="364"/>
    </location>
</feature>
<name>A0ABU5PNR4_9BACL</name>
<evidence type="ECO:0000256" key="1">
    <source>
        <dbReference type="SAM" id="Phobius"/>
    </source>
</evidence>
<dbReference type="SUPFAM" id="SSF46785">
    <property type="entry name" value="Winged helix' DNA-binding domain"/>
    <property type="match status" value="1"/>
</dbReference>
<dbReference type="Gene3D" id="1.10.10.10">
    <property type="entry name" value="Winged helix-like DNA-binding domain superfamily/Winged helix DNA-binding domain"/>
    <property type="match status" value="1"/>
</dbReference>
<gene>
    <name evidence="2" type="ORF">U9M73_16680</name>
</gene>
<organism evidence="2 3">
    <name type="scientific">Paenibacillus phoenicis</name>
    <dbReference type="NCBI Taxonomy" id="554117"/>
    <lineage>
        <taxon>Bacteria</taxon>
        <taxon>Bacillati</taxon>
        <taxon>Bacillota</taxon>
        <taxon>Bacilli</taxon>
        <taxon>Bacillales</taxon>
        <taxon>Paenibacillaceae</taxon>
        <taxon>Paenibacillus</taxon>
    </lineage>
</organism>
<dbReference type="InterPro" id="IPR036390">
    <property type="entry name" value="WH_DNA-bd_sf"/>
</dbReference>
<feature type="transmembrane region" description="Helical" evidence="1">
    <location>
        <begin position="166"/>
        <end position="187"/>
    </location>
</feature>
<comment type="caution">
    <text evidence="2">The sequence shown here is derived from an EMBL/GenBank/DDBJ whole genome shotgun (WGS) entry which is preliminary data.</text>
</comment>
<proteinExistence type="predicted"/>